<dbReference type="RefSeq" id="WP_224222263.1">
    <property type="nucleotide sequence ID" value="NZ_JAHSST010000002.1"/>
</dbReference>
<dbReference type="PROSITE" id="PS50928">
    <property type="entry name" value="ABC_TM1"/>
    <property type="match status" value="1"/>
</dbReference>
<dbReference type="Gene3D" id="1.10.3720.10">
    <property type="entry name" value="MetI-like"/>
    <property type="match status" value="1"/>
</dbReference>
<evidence type="ECO:0000256" key="8">
    <source>
        <dbReference type="SAM" id="MobiDB-lite"/>
    </source>
</evidence>
<gene>
    <name evidence="10" type="ORF">KVH32_07695</name>
</gene>
<feature type="transmembrane region" description="Helical" evidence="7">
    <location>
        <begin position="296"/>
        <end position="317"/>
    </location>
</feature>
<evidence type="ECO:0000256" key="3">
    <source>
        <dbReference type="ARBA" id="ARBA00022475"/>
    </source>
</evidence>
<dbReference type="Pfam" id="PF00528">
    <property type="entry name" value="BPD_transp_1"/>
    <property type="match status" value="1"/>
</dbReference>
<keyword evidence="5 7" id="KW-1133">Transmembrane helix</keyword>
<reference evidence="10 11" key="1">
    <citation type="submission" date="2021-06" db="EMBL/GenBank/DDBJ databases">
        <title>Ecological speciation of a Streptomyces species isolated from different habitats and geographic origins.</title>
        <authorList>
            <person name="Wang J."/>
        </authorList>
    </citation>
    <scope>NUCLEOTIDE SEQUENCE [LARGE SCALE GENOMIC DNA]</scope>
    <source>
        <strain evidence="10 11">FXJ8.012</strain>
    </source>
</reference>
<dbReference type="Proteomes" id="UP000758701">
    <property type="component" value="Unassembled WGS sequence"/>
</dbReference>
<organism evidence="10 11">
    <name type="scientific">Streptomyces olivaceus</name>
    <dbReference type="NCBI Taxonomy" id="47716"/>
    <lineage>
        <taxon>Bacteria</taxon>
        <taxon>Bacillati</taxon>
        <taxon>Actinomycetota</taxon>
        <taxon>Actinomycetes</taxon>
        <taxon>Kitasatosporales</taxon>
        <taxon>Streptomycetaceae</taxon>
        <taxon>Streptomyces</taxon>
    </lineage>
</organism>
<evidence type="ECO:0000256" key="4">
    <source>
        <dbReference type="ARBA" id="ARBA00022692"/>
    </source>
</evidence>
<feature type="transmembrane region" description="Helical" evidence="7">
    <location>
        <begin position="39"/>
        <end position="69"/>
    </location>
</feature>
<keyword evidence="4 7" id="KW-0812">Transmembrane</keyword>
<evidence type="ECO:0000313" key="10">
    <source>
        <dbReference type="EMBL" id="MBZ6151055.1"/>
    </source>
</evidence>
<feature type="transmembrane region" description="Helical" evidence="7">
    <location>
        <begin position="142"/>
        <end position="163"/>
    </location>
</feature>
<feature type="region of interest" description="Disordered" evidence="8">
    <location>
        <begin position="1"/>
        <end position="29"/>
    </location>
</feature>
<protein>
    <submittedName>
        <fullName evidence="10">Sugar ABC transporter permease</fullName>
    </submittedName>
</protein>
<evidence type="ECO:0000259" key="9">
    <source>
        <dbReference type="PROSITE" id="PS50928"/>
    </source>
</evidence>
<dbReference type="SUPFAM" id="SSF161098">
    <property type="entry name" value="MetI-like"/>
    <property type="match status" value="1"/>
</dbReference>
<proteinExistence type="inferred from homology"/>
<accession>A0ABS7VZB1</accession>
<keyword evidence="11" id="KW-1185">Reference proteome</keyword>
<comment type="subcellular location">
    <subcellularLocation>
        <location evidence="1 7">Cell membrane</location>
        <topology evidence="1 7">Multi-pass membrane protein</topology>
    </subcellularLocation>
</comment>
<keyword evidence="3" id="KW-1003">Cell membrane</keyword>
<keyword evidence="6 7" id="KW-0472">Membrane</keyword>
<comment type="similarity">
    <text evidence="7">Belongs to the binding-protein-dependent transport system permease family.</text>
</comment>
<feature type="transmembrane region" description="Helical" evidence="7">
    <location>
        <begin position="243"/>
        <end position="263"/>
    </location>
</feature>
<dbReference type="InterPro" id="IPR000515">
    <property type="entry name" value="MetI-like"/>
</dbReference>
<evidence type="ECO:0000256" key="6">
    <source>
        <dbReference type="ARBA" id="ARBA00023136"/>
    </source>
</evidence>
<evidence type="ECO:0000256" key="7">
    <source>
        <dbReference type="RuleBase" id="RU363032"/>
    </source>
</evidence>
<dbReference type="CDD" id="cd06261">
    <property type="entry name" value="TM_PBP2"/>
    <property type="match status" value="1"/>
</dbReference>
<evidence type="ECO:0000256" key="2">
    <source>
        <dbReference type="ARBA" id="ARBA00022448"/>
    </source>
</evidence>
<name>A0ABS7VZB1_STROV</name>
<comment type="caution">
    <text evidence="10">The sequence shown here is derived from an EMBL/GenBank/DDBJ whole genome shotgun (WGS) entry which is preliminary data.</text>
</comment>
<evidence type="ECO:0000256" key="5">
    <source>
        <dbReference type="ARBA" id="ARBA00022989"/>
    </source>
</evidence>
<evidence type="ECO:0000313" key="11">
    <source>
        <dbReference type="Proteomes" id="UP000758701"/>
    </source>
</evidence>
<sequence>MNTTTTTHSRVPAGAPHAAPPAPSTSGLRARRAAGRRRLTAAGVLMTPFFALLVTVFLIPVGTAVYLSFFSDDQPGLGFGPERQAFVGLRSYAAVLTDPTFLGGLGTVALYCLIYLPLMVLGALVLALLLDSGVVRLRGLAQLGLFLPHAVPGIIAALIWLYLYTPGISPVIELFAKGDITIDFLGVHTVVPSIVNIALWSNLGYNMVVFYAALQAVPREVIEASVVDGAGPVRTALQVKTPLVRASIVMVSIFTLIWALQLFTEPMLLSQSSPMISSRFSPSMYIYDAAFTRNNYGLAAAASVVLLVCTIALSYGVTRFTSRADSEEVR</sequence>
<keyword evidence="2 7" id="KW-0813">Transport</keyword>
<feature type="domain" description="ABC transmembrane type-1" evidence="9">
    <location>
        <begin position="105"/>
        <end position="317"/>
    </location>
</feature>
<dbReference type="PANTHER" id="PTHR30193">
    <property type="entry name" value="ABC TRANSPORTER PERMEASE PROTEIN"/>
    <property type="match status" value="1"/>
</dbReference>
<dbReference type="EMBL" id="JAHSTP010000002">
    <property type="protein sequence ID" value="MBZ6151055.1"/>
    <property type="molecule type" value="Genomic_DNA"/>
</dbReference>
<evidence type="ECO:0000256" key="1">
    <source>
        <dbReference type="ARBA" id="ARBA00004651"/>
    </source>
</evidence>
<dbReference type="InterPro" id="IPR035906">
    <property type="entry name" value="MetI-like_sf"/>
</dbReference>
<dbReference type="InterPro" id="IPR051393">
    <property type="entry name" value="ABC_transporter_permease"/>
</dbReference>
<dbReference type="PANTHER" id="PTHR30193:SF41">
    <property type="entry name" value="DIACETYLCHITOBIOSE UPTAKE SYSTEM PERMEASE PROTEIN NGCF"/>
    <property type="match status" value="1"/>
</dbReference>
<feature type="transmembrane region" description="Helical" evidence="7">
    <location>
        <begin position="108"/>
        <end position="130"/>
    </location>
</feature>